<evidence type="ECO:0008006" key="3">
    <source>
        <dbReference type="Google" id="ProtNLM"/>
    </source>
</evidence>
<sequence>MNEHINEFFMLVDELKEMEIEIANDLLTILLLYSIPDSYENFRIAIKFRDELPSPETLKMKLIEEANARKNKEIPTFKDSQRALYSEKKKYERYQINESRQPDADGRRNRNKNQKFKIICNYRGIFGHKASIYRKKQEKNSLMLNNNKSFKNNSAMLAETNETKQKAKQQCNASGNQRNKTKGNFY</sequence>
<dbReference type="Proteomes" id="UP000499080">
    <property type="component" value="Unassembled WGS sequence"/>
</dbReference>
<name>A0A4Y2C100_ARAVE</name>
<evidence type="ECO:0000313" key="1">
    <source>
        <dbReference type="EMBL" id="GBL98062.1"/>
    </source>
</evidence>
<protein>
    <recommendedName>
        <fullName evidence="3">Retrovirus-related Pol polyprotein from transposon TNT 1-94</fullName>
    </recommendedName>
</protein>
<dbReference type="OrthoDB" id="7697411at2759"/>
<gene>
    <name evidence="1" type="ORF">AVEN_84571_1</name>
</gene>
<dbReference type="AlphaFoldDB" id="A0A4Y2C100"/>
<organism evidence="1 2">
    <name type="scientific">Araneus ventricosus</name>
    <name type="common">Orbweaver spider</name>
    <name type="synonym">Epeira ventricosa</name>
    <dbReference type="NCBI Taxonomy" id="182803"/>
    <lineage>
        <taxon>Eukaryota</taxon>
        <taxon>Metazoa</taxon>
        <taxon>Ecdysozoa</taxon>
        <taxon>Arthropoda</taxon>
        <taxon>Chelicerata</taxon>
        <taxon>Arachnida</taxon>
        <taxon>Araneae</taxon>
        <taxon>Araneomorphae</taxon>
        <taxon>Entelegynae</taxon>
        <taxon>Araneoidea</taxon>
        <taxon>Araneidae</taxon>
        <taxon>Araneus</taxon>
    </lineage>
</organism>
<dbReference type="EMBL" id="BGPR01000136">
    <property type="protein sequence ID" value="GBL98062.1"/>
    <property type="molecule type" value="Genomic_DNA"/>
</dbReference>
<evidence type="ECO:0000313" key="2">
    <source>
        <dbReference type="Proteomes" id="UP000499080"/>
    </source>
</evidence>
<keyword evidence="2" id="KW-1185">Reference proteome</keyword>
<accession>A0A4Y2C100</accession>
<reference evidence="1 2" key="1">
    <citation type="journal article" date="2019" name="Sci. Rep.">
        <title>Orb-weaving spider Araneus ventricosus genome elucidates the spidroin gene catalogue.</title>
        <authorList>
            <person name="Kono N."/>
            <person name="Nakamura H."/>
            <person name="Ohtoshi R."/>
            <person name="Moran D.A.P."/>
            <person name="Shinohara A."/>
            <person name="Yoshida Y."/>
            <person name="Fujiwara M."/>
            <person name="Mori M."/>
            <person name="Tomita M."/>
            <person name="Arakawa K."/>
        </authorList>
    </citation>
    <scope>NUCLEOTIDE SEQUENCE [LARGE SCALE GENOMIC DNA]</scope>
</reference>
<dbReference type="Pfam" id="PF14223">
    <property type="entry name" value="Retrotran_gag_2"/>
    <property type="match status" value="1"/>
</dbReference>
<proteinExistence type="predicted"/>
<comment type="caution">
    <text evidence="1">The sequence shown here is derived from an EMBL/GenBank/DDBJ whole genome shotgun (WGS) entry which is preliminary data.</text>
</comment>